<keyword evidence="1" id="KW-0732">Signal</keyword>
<accession>A0A841Q6M6</accession>
<dbReference type="Pfam" id="PF08680">
    <property type="entry name" value="DUF1779"/>
    <property type="match status" value="1"/>
</dbReference>
<gene>
    <name evidence="2" type="ORF">HNQ94_002428</name>
</gene>
<evidence type="ECO:0008006" key="4">
    <source>
        <dbReference type="Google" id="ProtNLM"/>
    </source>
</evidence>
<dbReference type="InterPro" id="IPR036209">
    <property type="entry name" value="YwmB-like_sf"/>
</dbReference>
<dbReference type="EMBL" id="JACHGH010000006">
    <property type="protein sequence ID" value="MBB6453977.1"/>
    <property type="molecule type" value="Genomic_DNA"/>
</dbReference>
<evidence type="ECO:0000256" key="1">
    <source>
        <dbReference type="SAM" id="SignalP"/>
    </source>
</evidence>
<evidence type="ECO:0000313" key="2">
    <source>
        <dbReference type="EMBL" id="MBB6453977.1"/>
    </source>
</evidence>
<dbReference type="Gene3D" id="3.30.360.40">
    <property type="entry name" value="YwmB-like"/>
    <property type="match status" value="1"/>
</dbReference>
<comment type="caution">
    <text evidence="2">The sequence shown here is derived from an EMBL/GenBank/DDBJ whole genome shotgun (WGS) entry which is preliminary data.</text>
</comment>
<reference evidence="2 3" key="1">
    <citation type="submission" date="2020-08" db="EMBL/GenBank/DDBJ databases">
        <title>Genomic Encyclopedia of Type Strains, Phase IV (KMG-IV): sequencing the most valuable type-strain genomes for metagenomic binning, comparative biology and taxonomic classification.</title>
        <authorList>
            <person name="Goeker M."/>
        </authorList>
    </citation>
    <scope>NUCLEOTIDE SEQUENCE [LARGE SCALE GENOMIC DNA]</scope>
    <source>
        <strain evidence="2 3">DSM 19612</strain>
    </source>
</reference>
<dbReference type="AlphaFoldDB" id="A0A841Q6M6"/>
<dbReference type="Gene3D" id="3.30.2030.10">
    <property type="entry name" value="YwmB-like"/>
    <property type="match status" value="1"/>
</dbReference>
<dbReference type="InterPro" id="IPR014794">
    <property type="entry name" value="DUF1779"/>
</dbReference>
<protein>
    <recommendedName>
        <fullName evidence="4">TATA-box binding</fullName>
    </recommendedName>
</protein>
<dbReference type="SUPFAM" id="SSF143842">
    <property type="entry name" value="YwmB-like"/>
    <property type="match status" value="1"/>
</dbReference>
<feature type="chain" id="PRO_5032778821" description="TATA-box binding" evidence="1">
    <location>
        <begin position="26"/>
        <end position="241"/>
    </location>
</feature>
<sequence length="241" mass="27421">MFRKYTAFIGIVVLLFCSTISETQAQSNIDLQPFSDLHHFLQHEQLDLEQWQIIIKQKVDLTKANPSHIANSLIPNSSVQKQVEISVEKFFVRNGYKSDSIIEELSIIAPKGQTTAELTYVMKGNLWNEEIKNVVKTKVNRLDSRFYGTNPVIFTCVRAKTSDNIKSNLLVDSFQNFTDMKPLKTLNEENFFTVSGIIHNWNINTIPISHTEKMNVQLAIRNGLGSETSITIGTPILIVEY</sequence>
<organism evidence="2 3">
    <name type="scientific">Salirhabdus euzebyi</name>
    <dbReference type="NCBI Taxonomy" id="394506"/>
    <lineage>
        <taxon>Bacteria</taxon>
        <taxon>Bacillati</taxon>
        <taxon>Bacillota</taxon>
        <taxon>Bacilli</taxon>
        <taxon>Bacillales</taxon>
        <taxon>Bacillaceae</taxon>
        <taxon>Salirhabdus</taxon>
    </lineage>
</organism>
<feature type="signal peptide" evidence="1">
    <location>
        <begin position="1"/>
        <end position="25"/>
    </location>
</feature>
<proteinExistence type="predicted"/>
<dbReference type="Proteomes" id="UP000581688">
    <property type="component" value="Unassembled WGS sequence"/>
</dbReference>
<evidence type="ECO:0000313" key="3">
    <source>
        <dbReference type="Proteomes" id="UP000581688"/>
    </source>
</evidence>
<name>A0A841Q6M6_9BACI</name>
<dbReference type="RefSeq" id="WP_174496490.1">
    <property type="nucleotide sequence ID" value="NZ_CADDWK010000008.1"/>
</dbReference>
<keyword evidence="3" id="KW-1185">Reference proteome</keyword>